<dbReference type="InterPro" id="IPR050482">
    <property type="entry name" value="Sensor_HK_TwoCompSys"/>
</dbReference>
<keyword evidence="3" id="KW-0902">Two-component regulatory system</keyword>
<dbReference type="PANTHER" id="PTHR24421:SF61">
    <property type="entry name" value="OXYGEN SENSOR HISTIDINE KINASE NREB"/>
    <property type="match status" value="1"/>
</dbReference>
<accession>A0A1Q8CY57</accession>
<dbReference type="InterPro" id="IPR003594">
    <property type="entry name" value="HATPase_dom"/>
</dbReference>
<comment type="caution">
    <text evidence="6">The sequence shown here is derived from an EMBL/GenBank/DDBJ whole genome shotgun (WGS) entry which is preliminary data.</text>
</comment>
<keyword evidence="4" id="KW-1133">Transmembrane helix</keyword>
<feature type="transmembrane region" description="Helical" evidence="4">
    <location>
        <begin position="107"/>
        <end position="132"/>
    </location>
</feature>
<protein>
    <recommendedName>
        <fullName evidence="5">Histidine kinase/HSP90-like ATPase domain-containing protein</fullName>
    </recommendedName>
</protein>
<name>A0A1Q8CY57_9PSEU</name>
<dbReference type="PANTHER" id="PTHR24421">
    <property type="entry name" value="NITRATE/NITRITE SENSOR PROTEIN NARX-RELATED"/>
    <property type="match status" value="1"/>
</dbReference>
<evidence type="ECO:0000256" key="3">
    <source>
        <dbReference type="ARBA" id="ARBA00023012"/>
    </source>
</evidence>
<dbReference type="STRING" id="1912961.BU204_02695"/>
<sequence>MSRPGEERALRFVAMMLFLQRVSYLAPAVADVARSATPYRSPALNLAMVVGAVGWNIGLATVVHRRGWFPRWAVAVDAVLAAGLLAAGTTNVAPQDVFKHINWPSKLALATGALVGAALAPWLAAGAVAALITTHFTVTVARLGELPLSGNGIVGVLNSYFWFVLIAYVMRRYLCGQGRALDEATGRQLELQARRAADRARYAERIAQYRRLHDTVLTTLTAIARGGLDHRTEAVRARCATEADYVRRLIHEDTAGPATELGTRLDTTITEVEQLGLRVRYQHDRLPAALPEHVVEALAGASREALNNVLVHAGTRSAWVTAVQDEGQLLVRIVDRGRGFDPDAVPAGFGLRNSIVGRMRDAGGEATVVGMPGAGVRVDLVWPSGENA</sequence>
<feature type="transmembrane region" description="Helical" evidence="4">
    <location>
        <begin position="12"/>
        <end position="30"/>
    </location>
</feature>
<keyword evidence="1" id="KW-0808">Transferase</keyword>
<reference evidence="6 7" key="1">
    <citation type="submission" date="2016-12" db="EMBL/GenBank/DDBJ databases">
        <title>The draft genome sequence of Actinophytocola sp. 11-183.</title>
        <authorList>
            <person name="Wang W."/>
            <person name="Yuan L."/>
        </authorList>
    </citation>
    <scope>NUCLEOTIDE SEQUENCE [LARGE SCALE GENOMIC DNA]</scope>
    <source>
        <strain evidence="6 7">11-183</strain>
    </source>
</reference>
<dbReference type="Proteomes" id="UP000185596">
    <property type="component" value="Unassembled WGS sequence"/>
</dbReference>
<dbReference type="AlphaFoldDB" id="A0A1Q8CY57"/>
<evidence type="ECO:0000256" key="1">
    <source>
        <dbReference type="ARBA" id="ARBA00022679"/>
    </source>
</evidence>
<feature type="domain" description="Histidine kinase/HSP90-like ATPase" evidence="5">
    <location>
        <begin position="302"/>
        <end position="383"/>
    </location>
</feature>
<dbReference type="GO" id="GO:0016301">
    <property type="term" value="F:kinase activity"/>
    <property type="evidence" value="ECO:0007669"/>
    <property type="project" value="UniProtKB-KW"/>
</dbReference>
<dbReference type="Pfam" id="PF02518">
    <property type="entry name" value="HATPase_c"/>
    <property type="match status" value="1"/>
</dbReference>
<keyword evidence="4" id="KW-0472">Membrane</keyword>
<dbReference type="GO" id="GO:0000160">
    <property type="term" value="P:phosphorelay signal transduction system"/>
    <property type="evidence" value="ECO:0007669"/>
    <property type="project" value="UniProtKB-KW"/>
</dbReference>
<evidence type="ECO:0000313" key="6">
    <source>
        <dbReference type="EMBL" id="OLF19275.1"/>
    </source>
</evidence>
<evidence type="ECO:0000259" key="5">
    <source>
        <dbReference type="Pfam" id="PF02518"/>
    </source>
</evidence>
<dbReference type="OrthoDB" id="3680214at2"/>
<dbReference type="SUPFAM" id="SSF55874">
    <property type="entry name" value="ATPase domain of HSP90 chaperone/DNA topoisomerase II/histidine kinase"/>
    <property type="match status" value="1"/>
</dbReference>
<dbReference type="RefSeq" id="WP_075123879.1">
    <property type="nucleotide sequence ID" value="NZ_MSIE01000002.1"/>
</dbReference>
<keyword evidence="4" id="KW-0812">Transmembrane</keyword>
<gene>
    <name evidence="6" type="ORF">BU204_02695</name>
</gene>
<dbReference type="EMBL" id="MSIE01000002">
    <property type="protein sequence ID" value="OLF19275.1"/>
    <property type="molecule type" value="Genomic_DNA"/>
</dbReference>
<evidence type="ECO:0000256" key="2">
    <source>
        <dbReference type="ARBA" id="ARBA00022777"/>
    </source>
</evidence>
<proteinExistence type="predicted"/>
<dbReference type="InterPro" id="IPR036890">
    <property type="entry name" value="HATPase_C_sf"/>
</dbReference>
<feature type="transmembrane region" description="Helical" evidence="4">
    <location>
        <begin position="42"/>
        <end position="63"/>
    </location>
</feature>
<evidence type="ECO:0000256" key="4">
    <source>
        <dbReference type="SAM" id="Phobius"/>
    </source>
</evidence>
<keyword evidence="2" id="KW-0418">Kinase</keyword>
<dbReference type="CDD" id="cd16917">
    <property type="entry name" value="HATPase_UhpB-NarQ-NarX-like"/>
    <property type="match status" value="1"/>
</dbReference>
<dbReference type="Gene3D" id="3.30.565.10">
    <property type="entry name" value="Histidine kinase-like ATPase, C-terminal domain"/>
    <property type="match status" value="1"/>
</dbReference>
<keyword evidence="7" id="KW-1185">Reference proteome</keyword>
<evidence type="ECO:0000313" key="7">
    <source>
        <dbReference type="Proteomes" id="UP000185596"/>
    </source>
</evidence>
<organism evidence="6 7">
    <name type="scientific">Actinophytocola xanthii</name>
    <dbReference type="NCBI Taxonomy" id="1912961"/>
    <lineage>
        <taxon>Bacteria</taxon>
        <taxon>Bacillati</taxon>
        <taxon>Actinomycetota</taxon>
        <taxon>Actinomycetes</taxon>
        <taxon>Pseudonocardiales</taxon>
        <taxon>Pseudonocardiaceae</taxon>
    </lineage>
</organism>
<feature type="transmembrane region" description="Helical" evidence="4">
    <location>
        <begin position="152"/>
        <end position="170"/>
    </location>
</feature>